<organism evidence="3 4">
    <name type="scientific">Reichenbachiella agariperforans</name>
    <dbReference type="NCBI Taxonomy" id="156994"/>
    <lineage>
        <taxon>Bacteria</taxon>
        <taxon>Pseudomonadati</taxon>
        <taxon>Bacteroidota</taxon>
        <taxon>Cytophagia</taxon>
        <taxon>Cytophagales</taxon>
        <taxon>Reichenbachiellaceae</taxon>
        <taxon>Reichenbachiella</taxon>
    </lineage>
</organism>
<name>A0A1M6NEM9_REIAG</name>
<dbReference type="RefSeq" id="WP_073121047.1">
    <property type="nucleotide sequence ID" value="NZ_FRAA01000002.1"/>
</dbReference>
<feature type="domain" description="Ferrous iron transporter FeoA-like" evidence="2">
    <location>
        <begin position="3"/>
        <end position="73"/>
    </location>
</feature>
<dbReference type="InterPro" id="IPR038157">
    <property type="entry name" value="FeoA_core_dom"/>
</dbReference>
<sequence length="73" mass="7890">MERSAADLVPGQKGMVKDFTDEYISLKLMEMGVLPGTEIVMKFAAPLGDPICVDVSGYALSLRVEEAKTIILS</sequence>
<dbReference type="InterPro" id="IPR008988">
    <property type="entry name" value="Transcriptional_repressor_C"/>
</dbReference>
<dbReference type="InterPro" id="IPR052713">
    <property type="entry name" value="FeoA"/>
</dbReference>
<evidence type="ECO:0000313" key="3">
    <source>
        <dbReference type="EMBL" id="SHJ94089.1"/>
    </source>
</evidence>
<dbReference type="AlphaFoldDB" id="A0A1M6NEM9"/>
<accession>A0A1M6NEM9</accession>
<dbReference type="EMBL" id="FRAA01000002">
    <property type="protein sequence ID" value="SHJ94089.1"/>
    <property type="molecule type" value="Genomic_DNA"/>
</dbReference>
<dbReference type="PANTHER" id="PTHR42954">
    <property type="entry name" value="FE(2+) TRANSPORT PROTEIN A"/>
    <property type="match status" value="1"/>
</dbReference>
<dbReference type="InterPro" id="IPR007167">
    <property type="entry name" value="Fe-transptr_FeoA-like"/>
</dbReference>
<dbReference type="PANTHER" id="PTHR42954:SF2">
    <property type="entry name" value="FE(2+) TRANSPORT PROTEIN A"/>
    <property type="match status" value="1"/>
</dbReference>
<evidence type="ECO:0000313" key="4">
    <source>
        <dbReference type="Proteomes" id="UP000184474"/>
    </source>
</evidence>
<dbReference type="Proteomes" id="UP000184474">
    <property type="component" value="Unassembled WGS sequence"/>
</dbReference>
<evidence type="ECO:0000259" key="2">
    <source>
        <dbReference type="SMART" id="SM00899"/>
    </source>
</evidence>
<proteinExistence type="predicted"/>
<dbReference type="Pfam" id="PF04023">
    <property type="entry name" value="FeoA"/>
    <property type="match status" value="1"/>
</dbReference>
<dbReference type="STRING" id="156994.SAMN04488028_102226"/>
<dbReference type="SUPFAM" id="SSF50037">
    <property type="entry name" value="C-terminal domain of transcriptional repressors"/>
    <property type="match status" value="1"/>
</dbReference>
<keyword evidence="4" id="KW-1185">Reference proteome</keyword>
<gene>
    <name evidence="3" type="ORF">SAMN04488028_102226</name>
</gene>
<reference evidence="4" key="1">
    <citation type="submission" date="2016-11" db="EMBL/GenBank/DDBJ databases">
        <authorList>
            <person name="Varghese N."/>
            <person name="Submissions S."/>
        </authorList>
    </citation>
    <scope>NUCLEOTIDE SEQUENCE [LARGE SCALE GENOMIC DNA]</scope>
    <source>
        <strain evidence="4">DSM 26134</strain>
    </source>
</reference>
<dbReference type="SMART" id="SM00899">
    <property type="entry name" value="FeoA"/>
    <property type="match status" value="1"/>
</dbReference>
<dbReference type="GO" id="GO:0046914">
    <property type="term" value="F:transition metal ion binding"/>
    <property type="evidence" value="ECO:0007669"/>
    <property type="project" value="InterPro"/>
</dbReference>
<dbReference type="Gene3D" id="2.30.30.90">
    <property type="match status" value="1"/>
</dbReference>
<protein>
    <submittedName>
        <fullName evidence="3">Ferrous iron transport protein A</fullName>
    </submittedName>
</protein>
<keyword evidence="1" id="KW-0408">Iron</keyword>
<evidence type="ECO:0000256" key="1">
    <source>
        <dbReference type="ARBA" id="ARBA00023004"/>
    </source>
</evidence>